<organism evidence="1 2">
    <name type="scientific">Macroventuria anomochaeta</name>
    <dbReference type="NCBI Taxonomy" id="301207"/>
    <lineage>
        <taxon>Eukaryota</taxon>
        <taxon>Fungi</taxon>
        <taxon>Dikarya</taxon>
        <taxon>Ascomycota</taxon>
        <taxon>Pezizomycotina</taxon>
        <taxon>Dothideomycetes</taxon>
        <taxon>Pleosporomycetidae</taxon>
        <taxon>Pleosporales</taxon>
        <taxon>Pleosporineae</taxon>
        <taxon>Didymellaceae</taxon>
        <taxon>Macroventuria</taxon>
    </lineage>
</organism>
<reference evidence="1" key="1">
    <citation type="journal article" date="2020" name="Stud. Mycol.">
        <title>101 Dothideomycetes genomes: a test case for predicting lifestyles and emergence of pathogens.</title>
        <authorList>
            <person name="Haridas S."/>
            <person name="Albert R."/>
            <person name="Binder M."/>
            <person name="Bloem J."/>
            <person name="Labutti K."/>
            <person name="Salamov A."/>
            <person name="Andreopoulos B."/>
            <person name="Baker S."/>
            <person name="Barry K."/>
            <person name="Bills G."/>
            <person name="Bluhm B."/>
            <person name="Cannon C."/>
            <person name="Castanera R."/>
            <person name="Culley D."/>
            <person name="Daum C."/>
            <person name="Ezra D."/>
            <person name="Gonzalez J."/>
            <person name="Henrissat B."/>
            <person name="Kuo A."/>
            <person name="Liang C."/>
            <person name="Lipzen A."/>
            <person name="Lutzoni F."/>
            <person name="Magnuson J."/>
            <person name="Mondo S."/>
            <person name="Nolan M."/>
            <person name="Ohm R."/>
            <person name="Pangilinan J."/>
            <person name="Park H.-J."/>
            <person name="Ramirez L."/>
            <person name="Alfaro M."/>
            <person name="Sun H."/>
            <person name="Tritt A."/>
            <person name="Yoshinaga Y."/>
            <person name="Zwiers L.-H."/>
            <person name="Turgeon B."/>
            <person name="Goodwin S."/>
            <person name="Spatafora J."/>
            <person name="Crous P."/>
            <person name="Grigoriev I."/>
        </authorList>
    </citation>
    <scope>NUCLEOTIDE SEQUENCE</scope>
    <source>
        <strain evidence="1">CBS 525.71</strain>
    </source>
</reference>
<accession>A0ACB6S6T8</accession>
<evidence type="ECO:0000313" key="2">
    <source>
        <dbReference type="Proteomes" id="UP000799754"/>
    </source>
</evidence>
<comment type="caution">
    <text evidence="1">The sequence shown here is derived from an EMBL/GenBank/DDBJ whole genome shotgun (WGS) entry which is preliminary data.</text>
</comment>
<evidence type="ECO:0000313" key="1">
    <source>
        <dbReference type="EMBL" id="KAF2629683.1"/>
    </source>
</evidence>
<proteinExistence type="predicted"/>
<keyword evidence="2" id="KW-1185">Reference proteome</keyword>
<sequence length="519" mass="57853">MPLQKLSPNGPLSVSASASQRPQPHNRRRTLQTISELSTNDGSLPDLVSSVGIENIRRLGHDNIPGVGKPTLKPVKRQSLPQHHSSPNIHVPRSSITVTPAYGQESQTSRTAQARRPVPMTTDQVEGWNAKRERARMRHELAIAEARVRRSMSDQGTEITTLDARPTASSRQTSIRHPPSTQTLLENNTAGSCLSRQVERRASLGNTNNNASQYDARPEPSERASTDSSSYQSRDSAINRSRSDSSNTSYTSQDAPPLPHGTTSDMKGYCAELILQNQNLVSFGESARSKNLNPNRSSRTLSLPTDGFKYTRAPHRYVTAPDLRQLPTQQPRQISAQRARNQALAALTAVNSHTRPSRRDQYPTSACSSSHQNRHASLTSHPPNSSAHRQSASPHRNSLRYHAQLEAQRRITSPSPAHSTHDMNRTILHRQSDGSRRVSFEARTVPKRESLTQWKKEREEAKANMHIDHKARMQERVRRANELEEEREKELVLMGKRAAKAESRSCFGSLFAVLRGKSG</sequence>
<dbReference type="Proteomes" id="UP000799754">
    <property type="component" value="Unassembled WGS sequence"/>
</dbReference>
<dbReference type="EMBL" id="MU006709">
    <property type="protein sequence ID" value="KAF2629683.1"/>
    <property type="molecule type" value="Genomic_DNA"/>
</dbReference>
<protein>
    <submittedName>
        <fullName evidence="1">Uncharacterized protein</fullName>
    </submittedName>
</protein>
<name>A0ACB6S6T8_9PLEO</name>
<gene>
    <name evidence="1" type="ORF">BU25DRAFT_271965</name>
</gene>